<keyword evidence="1" id="KW-0472">Membrane</keyword>
<feature type="transmembrane region" description="Helical" evidence="1">
    <location>
        <begin position="357"/>
        <end position="376"/>
    </location>
</feature>
<sequence length="398" mass="43062">MREPAALGTGDDDPVPLEMDSPSPYAVSVVSVESGVCESRLDLEQKVGLESTVSAETVGSLDKAQWGFYVLQVGSLTFWLVDRPFVYCTHGWVIPLFSVYWLLGAIYASPALPAWLSAVILAFVPAVWLTTLVVKQLPPRSRIVMPALTIMFIYSGLCVAAPYFSPFGAFNTFLWMVGAALFFAHMFAHVAVPRAYPVPPPAASDSSAPSSRHTSRWFRVQPSANASQYSLPAYEASALFQFVRRAVYQNPWLTHCPQVNAVAVERLVRFAGWAIMGIDFVSDLALGLEFMARGLIGVGIVIIACAMPDAVTQNTQYYMRPLETLTVRQSLLVFGLAVIEVPIVVLALVYGPGGDTALYAISAALASAMVLVRGGLLTARLLEVHRGDGEKKGPTARG</sequence>
<organism evidence="2 3">
    <name type="scientific">Vitrella brassicaformis (strain CCMP3155)</name>
    <dbReference type="NCBI Taxonomy" id="1169540"/>
    <lineage>
        <taxon>Eukaryota</taxon>
        <taxon>Sar</taxon>
        <taxon>Alveolata</taxon>
        <taxon>Colpodellida</taxon>
        <taxon>Vitrellaceae</taxon>
        <taxon>Vitrella</taxon>
    </lineage>
</organism>
<evidence type="ECO:0000313" key="3">
    <source>
        <dbReference type="Proteomes" id="UP000041254"/>
    </source>
</evidence>
<feature type="transmembrane region" description="Helical" evidence="1">
    <location>
        <begin position="85"/>
        <end position="108"/>
    </location>
</feature>
<dbReference type="VEuPathDB" id="CryptoDB:Vbra_7773"/>
<protein>
    <submittedName>
        <fullName evidence="2">Uncharacterized protein</fullName>
    </submittedName>
</protein>
<dbReference type="PhylomeDB" id="A0A0G4EM28"/>
<keyword evidence="3" id="KW-1185">Reference proteome</keyword>
<evidence type="ECO:0000256" key="1">
    <source>
        <dbReference type="SAM" id="Phobius"/>
    </source>
</evidence>
<feature type="transmembrane region" description="Helical" evidence="1">
    <location>
        <begin position="294"/>
        <end position="311"/>
    </location>
</feature>
<dbReference type="InParanoid" id="A0A0G4EM28"/>
<dbReference type="AlphaFoldDB" id="A0A0G4EM28"/>
<gene>
    <name evidence="2" type="ORF">Vbra_7773</name>
</gene>
<evidence type="ECO:0000313" key="2">
    <source>
        <dbReference type="EMBL" id="CEL97898.1"/>
    </source>
</evidence>
<feature type="transmembrane region" description="Helical" evidence="1">
    <location>
        <begin position="331"/>
        <end position="351"/>
    </location>
</feature>
<keyword evidence="1" id="KW-1133">Transmembrane helix</keyword>
<feature type="transmembrane region" description="Helical" evidence="1">
    <location>
        <begin position="114"/>
        <end position="134"/>
    </location>
</feature>
<feature type="transmembrane region" description="Helical" evidence="1">
    <location>
        <begin position="170"/>
        <end position="192"/>
    </location>
</feature>
<feature type="transmembrane region" description="Helical" evidence="1">
    <location>
        <begin position="143"/>
        <end position="164"/>
    </location>
</feature>
<reference evidence="2 3" key="1">
    <citation type="submission" date="2014-11" db="EMBL/GenBank/DDBJ databases">
        <authorList>
            <person name="Zhu J."/>
            <person name="Qi W."/>
            <person name="Song R."/>
        </authorList>
    </citation>
    <scope>NUCLEOTIDE SEQUENCE [LARGE SCALE GENOMIC DNA]</scope>
</reference>
<dbReference type="Proteomes" id="UP000041254">
    <property type="component" value="Unassembled WGS sequence"/>
</dbReference>
<name>A0A0G4EM28_VITBC</name>
<keyword evidence="1" id="KW-0812">Transmembrane</keyword>
<proteinExistence type="predicted"/>
<dbReference type="EMBL" id="CDMY01000258">
    <property type="protein sequence ID" value="CEL97898.1"/>
    <property type="molecule type" value="Genomic_DNA"/>
</dbReference>
<accession>A0A0G4EM28</accession>